<dbReference type="EMBL" id="JAWDGP010003357">
    <property type="protein sequence ID" value="KAK3775059.1"/>
    <property type="molecule type" value="Genomic_DNA"/>
</dbReference>
<name>A0AAE0ZSZ7_9GAST</name>
<reference evidence="1" key="1">
    <citation type="journal article" date="2023" name="G3 (Bethesda)">
        <title>A reference genome for the long-term kleptoplast-retaining sea slug Elysia crispata morphotype clarki.</title>
        <authorList>
            <person name="Eastman K.E."/>
            <person name="Pendleton A.L."/>
            <person name="Shaikh M.A."/>
            <person name="Suttiyut T."/>
            <person name="Ogas R."/>
            <person name="Tomko P."/>
            <person name="Gavelis G."/>
            <person name="Widhalm J.R."/>
            <person name="Wisecaver J.H."/>
        </authorList>
    </citation>
    <scope>NUCLEOTIDE SEQUENCE</scope>
    <source>
        <strain evidence="1">ECLA1</strain>
    </source>
</reference>
<dbReference type="Proteomes" id="UP001283361">
    <property type="component" value="Unassembled WGS sequence"/>
</dbReference>
<gene>
    <name evidence="1" type="ORF">RRG08_048269</name>
</gene>
<accession>A0AAE0ZSZ7</accession>
<comment type="caution">
    <text evidence="1">The sequence shown here is derived from an EMBL/GenBank/DDBJ whole genome shotgun (WGS) entry which is preliminary data.</text>
</comment>
<protein>
    <submittedName>
        <fullName evidence="1">Uncharacterized protein</fullName>
    </submittedName>
</protein>
<keyword evidence="2" id="KW-1185">Reference proteome</keyword>
<sequence length="109" mass="11630">MQAGREICMPLNTCSRLESRASTERGDTSITATSVYCLLQALLVGYCIKSVAATSAFNEEAGARITPDSVFSFVSTAARLETRQNSQGTPAGRSLYQELSPALSNLTAF</sequence>
<dbReference type="AlphaFoldDB" id="A0AAE0ZSZ7"/>
<proteinExistence type="predicted"/>
<organism evidence="1 2">
    <name type="scientific">Elysia crispata</name>
    <name type="common">lettuce slug</name>
    <dbReference type="NCBI Taxonomy" id="231223"/>
    <lineage>
        <taxon>Eukaryota</taxon>
        <taxon>Metazoa</taxon>
        <taxon>Spiralia</taxon>
        <taxon>Lophotrochozoa</taxon>
        <taxon>Mollusca</taxon>
        <taxon>Gastropoda</taxon>
        <taxon>Heterobranchia</taxon>
        <taxon>Euthyneura</taxon>
        <taxon>Panpulmonata</taxon>
        <taxon>Sacoglossa</taxon>
        <taxon>Placobranchoidea</taxon>
        <taxon>Plakobranchidae</taxon>
        <taxon>Elysia</taxon>
    </lineage>
</organism>
<evidence type="ECO:0000313" key="2">
    <source>
        <dbReference type="Proteomes" id="UP001283361"/>
    </source>
</evidence>
<evidence type="ECO:0000313" key="1">
    <source>
        <dbReference type="EMBL" id="KAK3775059.1"/>
    </source>
</evidence>